<dbReference type="GO" id="GO:0016740">
    <property type="term" value="F:transferase activity"/>
    <property type="evidence" value="ECO:0007669"/>
    <property type="project" value="UniProtKB-KW"/>
</dbReference>
<evidence type="ECO:0000313" key="2">
    <source>
        <dbReference type="Proteomes" id="UP001575181"/>
    </source>
</evidence>
<keyword evidence="2" id="KW-1185">Reference proteome</keyword>
<proteinExistence type="predicted"/>
<name>A0ABV4TSD6_9GAMM</name>
<evidence type="ECO:0000313" key="1">
    <source>
        <dbReference type="EMBL" id="MFA9460158.1"/>
    </source>
</evidence>
<dbReference type="InterPro" id="IPR014942">
    <property type="entry name" value="AbiEii"/>
</dbReference>
<sequence length="277" mass="31002">MTERTLQLDPDSRRLLETIARAADEAGVSWMITGAMARHLVFERLYGLRPGRFTRDWDIGIEVASWEGFQSLEAILVEGYEFQADRHQRQRLTDPHGSIVDLIPFGGVESEPGVIRWGEERAVRLNVSGFREAYKASLGITLDTGLTAKVASPPGLAILKVIAWQDRHRLHDRDAEDLAYLLENYARLVAGNLHDDYLDWMEEADYDEDAVGARVLGHKAATVAGTSLSEELRGVLDAGLRQGEDSRLVRALEKYMKGKDTERGRALLRAFRTGLAD</sequence>
<dbReference type="RefSeq" id="WP_373654945.1">
    <property type="nucleotide sequence ID" value="NZ_JBGUAW010000003.1"/>
</dbReference>
<gene>
    <name evidence="1" type="ORF">ACERLL_04900</name>
</gene>
<dbReference type="Gene3D" id="3.30.460.40">
    <property type="match status" value="1"/>
</dbReference>
<keyword evidence="1" id="KW-0808">Transferase</keyword>
<dbReference type="Pfam" id="PF08843">
    <property type="entry name" value="AbiEii"/>
    <property type="match status" value="1"/>
</dbReference>
<protein>
    <submittedName>
        <fullName evidence="1">Nucleotidyl transferase AbiEii/AbiGii toxin family protein</fullName>
    </submittedName>
</protein>
<comment type="caution">
    <text evidence="1">The sequence shown here is derived from an EMBL/GenBank/DDBJ whole genome shotgun (WGS) entry which is preliminary data.</text>
</comment>
<dbReference type="EMBL" id="JBGUAW010000003">
    <property type="protein sequence ID" value="MFA9460158.1"/>
    <property type="molecule type" value="Genomic_DNA"/>
</dbReference>
<reference evidence="1 2" key="1">
    <citation type="submission" date="2024-08" db="EMBL/GenBank/DDBJ databases">
        <title>Whole-genome sequencing of halo(alkali)philic microorganisms from hypersaline lakes.</title>
        <authorList>
            <person name="Sorokin D.Y."/>
            <person name="Merkel A.Y."/>
            <person name="Messina E."/>
            <person name="Yakimov M."/>
        </authorList>
    </citation>
    <scope>NUCLEOTIDE SEQUENCE [LARGE SCALE GENOMIC DNA]</scope>
    <source>
        <strain evidence="1 2">Cl-TMA</strain>
    </source>
</reference>
<dbReference type="Proteomes" id="UP001575181">
    <property type="component" value="Unassembled WGS sequence"/>
</dbReference>
<accession>A0ABV4TSD6</accession>
<organism evidence="1 2">
    <name type="scientific">Thiohalorhabdus methylotrophus</name>
    <dbReference type="NCBI Taxonomy" id="3242694"/>
    <lineage>
        <taxon>Bacteria</taxon>
        <taxon>Pseudomonadati</taxon>
        <taxon>Pseudomonadota</taxon>
        <taxon>Gammaproteobacteria</taxon>
        <taxon>Thiohalorhabdales</taxon>
        <taxon>Thiohalorhabdaceae</taxon>
        <taxon>Thiohalorhabdus</taxon>
    </lineage>
</organism>